<name>A0ABU6NXA3_9BACI</name>
<dbReference type="Pfam" id="PF10960">
    <property type="entry name" value="Holin_BhlA"/>
    <property type="match status" value="1"/>
</dbReference>
<keyword evidence="3" id="KW-1185">Reference proteome</keyword>
<protein>
    <submittedName>
        <fullName evidence="2">BhlA/UviB family holin-like peptide</fullName>
    </submittedName>
</protein>
<evidence type="ECO:0000256" key="1">
    <source>
        <dbReference type="SAM" id="Phobius"/>
    </source>
</evidence>
<gene>
    <name evidence="2" type="ORF">P9271_08455</name>
</gene>
<sequence>MDEQILNLFLKEGGYALLFVWMLYSTMKNNKERETKYQEVIDKNQSVIEEQAKAFSSLSKDVSEIKQIIVEDR</sequence>
<evidence type="ECO:0000313" key="2">
    <source>
        <dbReference type="EMBL" id="MED4401343.1"/>
    </source>
</evidence>
<organism evidence="2 3">
    <name type="scientific">Metabacillus fastidiosus</name>
    <dbReference type="NCBI Taxonomy" id="1458"/>
    <lineage>
        <taxon>Bacteria</taxon>
        <taxon>Bacillati</taxon>
        <taxon>Bacillota</taxon>
        <taxon>Bacilli</taxon>
        <taxon>Bacillales</taxon>
        <taxon>Bacillaceae</taxon>
        <taxon>Metabacillus</taxon>
    </lineage>
</organism>
<proteinExistence type="predicted"/>
<dbReference type="EMBL" id="JARTFS010000006">
    <property type="protein sequence ID" value="MED4401343.1"/>
    <property type="molecule type" value="Genomic_DNA"/>
</dbReference>
<dbReference type="Proteomes" id="UP001342826">
    <property type="component" value="Unassembled WGS sequence"/>
</dbReference>
<keyword evidence="1" id="KW-1133">Transmembrane helix</keyword>
<dbReference type="RefSeq" id="WP_066228254.1">
    <property type="nucleotide sequence ID" value="NZ_JARTFQ010000005.1"/>
</dbReference>
<feature type="transmembrane region" description="Helical" evidence="1">
    <location>
        <begin position="6"/>
        <end position="24"/>
    </location>
</feature>
<comment type="caution">
    <text evidence="2">The sequence shown here is derived from an EMBL/GenBank/DDBJ whole genome shotgun (WGS) entry which is preliminary data.</text>
</comment>
<keyword evidence="1" id="KW-0472">Membrane</keyword>
<keyword evidence="1" id="KW-0812">Transmembrane</keyword>
<dbReference type="GeneID" id="301140756"/>
<evidence type="ECO:0000313" key="3">
    <source>
        <dbReference type="Proteomes" id="UP001342826"/>
    </source>
</evidence>
<dbReference type="InterPro" id="IPR024405">
    <property type="entry name" value="Phage_BhlA/UviB"/>
</dbReference>
<reference evidence="2 3" key="1">
    <citation type="submission" date="2023-03" db="EMBL/GenBank/DDBJ databases">
        <title>Bacillus Genome Sequencing.</title>
        <authorList>
            <person name="Dunlap C."/>
        </authorList>
    </citation>
    <scope>NUCLEOTIDE SEQUENCE [LARGE SCALE GENOMIC DNA]</scope>
    <source>
        <strain evidence="2 3">NRS-1717</strain>
    </source>
</reference>
<accession>A0ABU6NXA3</accession>